<dbReference type="PANTHER" id="PTHR21521:SF0">
    <property type="entry name" value="AMUN, ISOFORM A"/>
    <property type="match status" value="1"/>
</dbReference>
<dbReference type="EMBL" id="LSYV01000048">
    <property type="protein sequence ID" value="KXZ46116.1"/>
    <property type="molecule type" value="Genomic_DNA"/>
</dbReference>
<dbReference type="OrthoDB" id="549925at2759"/>
<name>A0A150G8C8_GONPE</name>
<dbReference type="STRING" id="33097.A0A150G8C8"/>
<proteinExistence type="predicted"/>
<gene>
    <name evidence="1" type="ORF">GPECTOR_47g394</name>
</gene>
<keyword evidence="2" id="KW-1185">Reference proteome</keyword>
<sequence>MKSGALWASDDPAQWAAVLGRYEAAVKTAAARSESKAALAALDRWHREELPAQLAAAMAAAGGSEGPAITRDQLVKLVEWKMARGQWRPRLLAFAREQPDGAVEAASREALRLLRRREREGQETAAQAAAADAAGPATASALLSAADPGVPYMGDEAMAAALPPGRGSDYSLKAYLQLAEALRGKAARLRFNR</sequence>
<accession>A0A150G8C8</accession>
<reference evidence="2" key="1">
    <citation type="journal article" date="2016" name="Nat. Commun.">
        <title>The Gonium pectorale genome demonstrates co-option of cell cycle regulation during the evolution of multicellularity.</title>
        <authorList>
            <person name="Hanschen E.R."/>
            <person name="Marriage T.N."/>
            <person name="Ferris P.J."/>
            <person name="Hamaji T."/>
            <person name="Toyoda A."/>
            <person name="Fujiyama A."/>
            <person name="Neme R."/>
            <person name="Noguchi H."/>
            <person name="Minakuchi Y."/>
            <person name="Suzuki M."/>
            <person name="Kawai-Toyooka H."/>
            <person name="Smith D.R."/>
            <person name="Sparks H."/>
            <person name="Anderson J."/>
            <person name="Bakaric R."/>
            <person name="Luria V."/>
            <person name="Karger A."/>
            <person name="Kirschner M.W."/>
            <person name="Durand P.M."/>
            <person name="Michod R.E."/>
            <person name="Nozaki H."/>
            <person name="Olson B.J."/>
        </authorList>
    </citation>
    <scope>NUCLEOTIDE SEQUENCE [LARGE SCALE GENOMIC DNA]</scope>
    <source>
        <strain evidence="2">NIES-2863</strain>
    </source>
</reference>
<dbReference type="Proteomes" id="UP000075714">
    <property type="component" value="Unassembled WGS sequence"/>
</dbReference>
<evidence type="ECO:0000313" key="2">
    <source>
        <dbReference type="Proteomes" id="UP000075714"/>
    </source>
</evidence>
<evidence type="ECO:0000313" key="1">
    <source>
        <dbReference type="EMBL" id="KXZ46116.1"/>
    </source>
</evidence>
<dbReference type="AlphaFoldDB" id="A0A150G8C8"/>
<dbReference type="PANTHER" id="PTHR21521">
    <property type="entry name" value="AMUN, ISOFORM A"/>
    <property type="match status" value="1"/>
</dbReference>
<protein>
    <submittedName>
        <fullName evidence="1">Uncharacterized protein</fullName>
    </submittedName>
</protein>
<organism evidence="1 2">
    <name type="scientific">Gonium pectorale</name>
    <name type="common">Green alga</name>
    <dbReference type="NCBI Taxonomy" id="33097"/>
    <lineage>
        <taxon>Eukaryota</taxon>
        <taxon>Viridiplantae</taxon>
        <taxon>Chlorophyta</taxon>
        <taxon>core chlorophytes</taxon>
        <taxon>Chlorophyceae</taxon>
        <taxon>CS clade</taxon>
        <taxon>Chlamydomonadales</taxon>
        <taxon>Volvocaceae</taxon>
        <taxon>Gonium</taxon>
    </lineage>
</organism>
<comment type="caution">
    <text evidence="1">The sequence shown here is derived from an EMBL/GenBank/DDBJ whole genome shotgun (WGS) entry which is preliminary data.</text>
</comment>